<name>A0A371EN28_MUCPR</name>
<evidence type="ECO:0000313" key="2">
    <source>
        <dbReference type="Proteomes" id="UP000257109"/>
    </source>
</evidence>
<evidence type="ECO:0008006" key="3">
    <source>
        <dbReference type="Google" id="ProtNLM"/>
    </source>
</evidence>
<keyword evidence="2" id="KW-1185">Reference proteome</keyword>
<gene>
    <name evidence="1" type="ORF">CR513_53651</name>
</gene>
<dbReference type="EMBL" id="QJKJ01012982">
    <property type="protein sequence ID" value="RDX67471.1"/>
    <property type="molecule type" value="Genomic_DNA"/>
</dbReference>
<sequence length="64" mass="7408">MTKDKTVILRPNELPNLVGPSRLDDCNYLQWAQYIRTTLKWRKKLSLIEGSDPPRADPKKIVGE</sequence>
<protein>
    <recommendedName>
        <fullName evidence="3">Retrotransposon Copia-like N-terminal domain-containing protein</fullName>
    </recommendedName>
</protein>
<proteinExistence type="predicted"/>
<dbReference type="OrthoDB" id="1701283at2759"/>
<comment type="caution">
    <text evidence="1">The sequence shown here is derived from an EMBL/GenBank/DDBJ whole genome shotgun (WGS) entry which is preliminary data.</text>
</comment>
<feature type="non-terminal residue" evidence="1">
    <location>
        <position position="1"/>
    </location>
</feature>
<reference evidence="1" key="1">
    <citation type="submission" date="2018-05" db="EMBL/GenBank/DDBJ databases">
        <title>Draft genome of Mucuna pruriens seed.</title>
        <authorList>
            <person name="Nnadi N.E."/>
            <person name="Vos R."/>
            <person name="Hasami M.H."/>
            <person name="Devisetty U.K."/>
            <person name="Aguiy J.C."/>
        </authorList>
    </citation>
    <scope>NUCLEOTIDE SEQUENCE [LARGE SCALE GENOMIC DNA]</scope>
    <source>
        <strain evidence="1">JCA_2017</strain>
    </source>
</reference>
<accession>A0A371EN28</accession>
<dbReference type="Proteomes" id="UP000257109">
    <property type="component" value="Unassembled WGS sequence"/>
</dbReference>
<dbReference type="AlphaFoldDB" id="A0A371EN28"/>
<evidence type="ECO:0000313" key="1">
    <source>
        <dbReference type="EMBL" id="RDX67471.1"/>
    </source>
</evidence>
<organism evidence="1 2">
    <name type="scientific">Mucuna pruriens</name>
    <name type="common">Velvet bean</name>
    <name type="synonym">Dolichos pruriens</name>
    <dbReference type="NCBI Taxonomy" id="157652"/>
    <lineage>
        <taxon>Eukaryota</taxon>
        <taxon>Viridiplantae</taxon>
        <taxon>Streptophyta</taxon>
        <taxon>Embryophyta</taxon>
        <taxon>Tracheophyta</taxon>
        <taxon>Spermatophyta</taxon>
        <taxon>Magnoliopsida</taxon>
        <taxon>eudicotyledons</taxon>
        <taxon>Gunneridae</taxon>
        <taxon>Pentapetalae</taxon>
        <taxon>rosids</taxon>
        <taxon>fabids</taxon>
        <taxon>Fabales</taxon>
        <taxon>Fabaceae</taxon>
        <taxon>Papilionoideae</taxon>
        <taxon>50 kb inversion clade</taxon>
        <taxon>NPAAA clade</taxon>
        <taxon>indigoferoid/millettioid clade</taxon>
        <taxon>Phaseoleae</taxon>
        <taxon>Mucuna</taxon>
    </lineage>
</organism>